<dbReference type="AlphaFoldDB" id="A0A6I9S0N5"/>
<dbReference type="RefSeq" id="XP_010935837.1">
    <property type="nucleotide sequence ID" value="XM_010937535.2"/>
</dbReference>
<dbReference type="Proteomes" id="UP000504607">
    <property type="component" value="Chromosome 12"/>
</dbReference>
<dbReference type="InterPro" id="IPR044861">
    <property type="entry name" value="IPNS-like_FE2OG_OXY"/>
</dbReference>
<organism evidence="13 14">
    <name type="scientific">Elaeis guineensis var. tenera</name>
    <name type="common">Oil palm</name>
    <dbReference type="NCBI Taxonomy" id="51953"/>
    <lineage>
        <taxon>Eukaryota</taxon>
        <taxon>Viridiplantae</taxon>
        <taxon>Streptophyta</taxon>
        <taxon>Embryophyta</taxon>
        <taxon>Tracheophyta</taxon>
        <taxon>Spermatophyta</taxon>
        <taxon>Magnoliopsida</taxon>
        <taxon>Liliopsida</taxon>
        <taxon>Arecaceae</taxon>
        <taxon>Arecoideae</taxon>
        <taxon>Cocoseae</taxon>
        <taxon>Elaeidinae</taxon>
        <taxon>Elaeis</taxon>
    </lineage>
</organism>
<evidence type="ECO:0000256" key="1">
    <source>
        <dbReference type="ARBA" id="ARBA00001961"/>
    </source>
</evidence>
<evidence type="ECO:0000313" key="13">
    <source>
        <dbReference type="Proteomes" id="UP000504607"/>
    </source>
</evidence>
<dbReference type="InterPro" id="IPR027443">
    <property type="entry name" value="IPNS-like_sf"/>
</dbReference>
<evidence type="ECO:0000313" key="14">
    <source>
        <dbReference type="RefSeq" id="XP_010935837.1"/>
    </source>
</evidence>
<dbReference type="FunCoup" id="A0A6I9S0N5">
    <property type="interactions" value="1"/>
</dbReference>
<comment type="function">
    <text evidence="10">Involved in the regulation of shoot development and salicylic acid (SA) homeostasis.</text>
</comment>
<dbReference type="KEGG" id="egu:105055637"/>
<dbReference type="PROSITE" id="PS51471">
    <property type="entry name" value="FE2OG_OXY"/>
    <property type="match status" value="1"/>
</dbReference>
<dbReference type="GO" id="GO:0005737">
    <property type="term" value="C:cytoplasm"/>
    <property type="evidence" value="ECO:0007669"/>
    <property type="project" value="UniProtKB-SubCell"/>
</dbReference>
<evidence type="ECO:0000256" key="11">
    <source>
        <dbReference type="RuleBase" id="RU003682"/>
    </source>
</evidence>
<evidence type="ECO:0000256" key="8">
    <source>
        <dbReference type="ARBA" id="ARBA00023004"/>
    </source>
</evidence>
<feature type="domain" description="Fe2OG dioxygenase" evidence="12">
    <location>
        <begin position="215"/>
        <end position="314"/>
    </location>
</feature>
<name>A0A6I9S0N5_ELAGV</name>
<comment type="subcellular location">
    <subcellularLocation>
        <location evidence="3">Cytoplasm</location>
    </subcellularLocation>
    <subcellularLocation>
        <location evidence="2">Nucleus</location>
    </subcellularLocation>
</comment>
<evidence type="ECO:0000256" key="10">
    <source>
        <dbReference type="ARBA" id="ARBA00059922"/>
    </source>
</evidence>
<evidence type="ECO:0000259" key="12">
    <source>
        <dbReference type="PROSITE" id="PS51471"/>
    </source>
</evidence>
<dbReference type="FunFam" id="2.60.120.330:FF:000015">
    <property type="entry name" value="Protein DMR6-LIKE OXYGENASE 1"/>
    <property type="match status" value="1"/>
</dbReference>
<dbReference type="GO" id="GO:0046872">
    <property type="term" value="F:metal ion binding"/>
    <property type="evidence" value="ECO:0007669"/>
    <property type="project" value="UniProtKB-KW"/>
</dbReference>
<keyword evidence="9" id="KW-0539">Nucleus</keyword>
<keyword evidence="5" id="KW-0963">Cytoplasm</keyword>
<dbReference type="InterPro" id="IPR005123">
    <property type="entry name" value="Oxoglu/Fe-dep_dioxygenase_dom"/>
</dbReference>
<dbReference type="GO" id="GO:0016491">
    <property type="term" value="F:oxidoreductase activity"/>
    <property type="evidence" value="ECO:0007669"/>
    <property type="project" value="UniProtKB-KW"/>
</dbReference>
<keyword evidence="8 11" id="KW-0408">Iron</keyword>
<proteinExistence type="inferred from homology"/>
<protein>
    <submittedName>
        <fullName evidence="14">Protein DMR6-LIKE OXYGENASE 2-like</fullName>
    </submittedName>
</protein>
<evidence type="ECO:0000256" key="4">
    <source>
        <dbReference type="ARBA" id="ARBA00008056"/>
    </source>
</evidence>
<keyword evidence="6 11" id="KW-0479">Metal-binding</keyword>
<sequence>MVMNPVMEGKKEEKSLESNYMKGVRHLCESGITKIPSKYIFPVSERPQVMVEERRTSSLNLKLPVIDLARLHTSDRSQVLNSLAKACEEYGFFQVVNHNIPCNATRRMTDVGRRFFELPLEEKAKYMSTDIRSPVRHGTSFNQTTDGVFCWRDFLKLSCHPLETVLPYWPSSPMDLREEATSYAMQTKSLFLVLMGAILESLGVDTSIVRDFDNGSHLMVVNCYPVCPEPNLTLGMPPHSDYGFLTILLQDDVEGLQVQCGGEWVTVEPVPNSLVINIGDHLEIFSNGRYKSVLHRVLVNSSKSRISIASLHSLPPERMVSPSPELVNEENPRMYKDTNFADFLDYMSSFETKHKNFLETRKLTQGMEQAKSQCS</sequence>
<dbReference type="InParanoid" id="A0A6I9S0N5"/>
<dbReference type="OrthoDB" id="288590at2759"/>
<dbReference type="Pfam" id="PF14226">
    <property type="entry name" value="DIOX_N"/>
    <property type="match status" value="1"/>
</dbReference>
<keyword evidence="13" id="KW-1185">Reference proteome</keyword>
<evidence type="ECO:0000256" key="3">
    <source>
        <dbReference type="ARBA" id="ARBA00004496"/>
    </source>
</evidence>
<evidence type="ECO:0000256" key="2">
    <source>
        <dbReference type="ARBA" id="ARBA00004123"/>
    </source>
</evidence>
<evidence type="ECO:0000256" key="9">
    <source>
        <dbReference type="ARBA" id="ARBA00023242"/>
    </source>
</evidence>
<evidence type="ECO:0000256" key="6">
    <source>
        <dbReference type="ARBA" id="ARBA00022723"/>
    </source>
</evidence>
<accession>A0A6I9S0N5</accession>
<dbReference type="InterPro" id="IPR026992">
    <property type="entry name" value="DIOX_N"/>
</dbReference>
<dbReference type="PANTHER" id="PTHR47991">
    <property type="entry name" value="OXOGLUTARATE/IRON-DEPENDENT DIOXYGENASE"/>
    <property type="match status" value="1"/>
</dbReference>
<comment type="similarity">
    <text evidence="4 11">Belongs to the iron/ascorbate-dependent oxidoreductase family.</text>
</comment>
<dbReference type="Gene3D" id="2.60.120.330">
    <property type="entry name" value="B-lactam Antibiotic, Isopenicillin N Synthase, Chain"/>
    <property type="match status" value="1"/>
</dbReference>
<dbReference type="GO" id="GO:0005634">
    <property type="term" value="C:nucleus"/>
    <property type="evidence" value="ECO:0007669"/>
    <property type="project" value="UniProtKB-SubCell"/>
</dbReference>
<dbReference type="InterPro" id="IPR050295">
    <property type="entry name" value="Plant_2OG-oxidoreductases"/>
</dbReference>
<evidence type="ECO:0000256" key="7">
    <source>
        <dbReference type="ARBA" id="ARBA00023002"/>
    </source>
</evidence>
<dbReference type="GeneID" id="105055637"/>
<gene>
    <name evidence="14" type="primary">LOC105055637</name>
</gene>
<dbReference type="SUPFAM" id="SSF51197">
    <property type="entry name" value="Clavaminate synthase-like"/>
    <property type="match status" value="1"/>
</dbReference>
<comment type="cofactor">
    <cofactor evidence="1">
        <name>L-ascorbate</name>
        <dbReference type="ChEBI" id="CHEBI:38290"/>
    </cofactor>
</comment>
<reference evidence="14" key="1">
    <citation type="submission" date="2025-08" db="UniProtKB">
        <authorList>
            <consortium name="RefSeq"/>
        </authorList>
    </citation>
    <scope>IDENTIFICATION</scope>
</reference>
<evidence type="ECO:0000256" key="5">
    <source>
        <dbReference type="ARBA" id="ARBA00022490"/>
    </source>
</evidence>
<dbReference type="Pfam" id="PF03171">
    <property type="entry name" value="2OG-FeII_Oxy"/>
    <property type="match status" value="1"/>
</dbReference>
<keyword evidence="7 11" id="KW-0560">Oxidoreductase</keyword>